<reference evidence="1 2" key="1">
    <citation type="journal article" date="2013" name="Front. Microbiol.">
        <title>Comparative genomic analyses of the cyanobacterium, Lyngbya aestuarii BL J, a powerful hydrogen producer.</title>
        <authorList>
            <person name="Kothari A."/>
            <person name="Vaughn M."/>
            <person name="Garcia-Pichel F."/>
        </authorList>
    </citation>
    <scope>NUCLEOTIDE SEQUENCE [LARGE SCALE GENOMIC DNA]</scope>
    <source>
        <strain evidence="1 2">BL J</strain>
    </source>
</reference>
<dbReference type="EMBL" id="AUZM01000005">
    <property type="protein sequence ID" value="ERT09113.1"/>
    <property type="molecule type" value="Genomic_DNA"/>
</dbReference>
<comment type="caution">
    <text evidence="1">The sequence shown here is derived from an EMBL/GenBank/DDBJ whole genome shotgun (WGS) entry which is preliminary data.</text>
</comment>
<dbReference type="Proteomes" id="UP000017127">
    <property type="component" value="Unassembled WGS sequence"/>
</dbReference>
<evidence type="ECO:0000313" key="2">
    <source>
        <dbReference type="Proteomes" id="UP000017127"/>
    </source>
</evidence>
<dbReference type="AlphaFoldDB" id="U7QMK1"/>
<protein>
    <submittedName>
        <fullName evidence="1">Uncharacterized protein</fullName>
    </submittedName>
</protein>
<accession>U7QMK1</accession>
<organism evidence="1 2">
    <name type="scientific">Lyngbya aestuarii BL J</name>
    <dbReference type="NCBI Taxonomy" id="1348334"/>
    <lineage>
        <taxon>Bacteria</taxon>
        <taxon>Bacillati</taxon>
        <taxon>Cyanobacteriota</taxon>
        <taxon>Cyanophyceae</taxon>
        <taxon>Oscillatoriophycideae</taxon>
        <taxon>Oscillatoriales</taxon>
        <taxon>Microcoleaceae</taxon>
        <taxon>Lyngbya</taxon>
    </lineage>
</organism>
<sequence length="44" mass="5024">MKVFFYSGFVIDIHGKKQEVNDATQSIQVRLCSHQCNPSQPNDI</sequence>
<keyword evidence="2" id="KW-1185">Reference proteome</keyword>
<name>U7QMK1_9CYAN</name>
<evidence type="ECO:0000313" key="1">
    <source>
        <dbReference type="EMBL" id="ERT09113.1"/>
    </source>
</evidence>
<proteinExistence type="predicted"/>
<gene>
    <name evidence="1" type="ORF">M595_0875</name>
</gene>